<accession>A0AAD8FF12</accession>
<proteinExistence type="predicted"/>
<gene>
    <name evidence="1" type="ORF">Bpfe_009264</name>
</gene>
<keyword evidence="2" id="KW-1185">Reference proteome</keyword>
<dbReference type="Proteomes" id="UP001233172">
    <property type="component" value="Unassembled WGS sequence"/>
</dbReference>
<name>A0AAD8FF12_BIOPF</name>
<reference evidence="1" key="1">
    <citation type="journal article" date="2023" name="PLoS Negl. Trop. Dis.">
        <title>A genome sequence for Biomphalaria pfeifferi, the major vector snail for the human-infecting parasite Schistosoma mansoni.</title>
        <authorList>
            <person name="Bu L."/>
            <person name="Lu L."/>
            <person name="Laidemitt M.R."/>
            <person name="Zhang S.M."/>
            <person name="Mutuku M."/>
            <person name="Mkoji G."/>
            <person name="Steinauer M."/>
            <person name="Loker E.S."/>
        </authorList>
    </citation>
    <scope>NUCLEOTIDE SEQUENCE</scope>
    <source>
        <strain evidence="1">KasaAsao</strain>
    </source>
</reference>
<evidence type="ECO:0000313" key="2">
    <source>
        <dbReference type="Proteomes" id="UP001233172"/>
    </source>
</evidence>
<protein>
    <submittedName>
        <fullName evidence="1">Uncharacterized protein</fullName>
    </submittedName>
</protein>
<sequence length="77" mass="8853">MLQRRVRLKHPRLGLLESIGLLLVDASENRTRDLISGHLSTSTHLVCIFLFKESYDHSAIVLNLTLLLEMRTSIQLR</sequence>
<evidence type="ECO:0000313" key="1">
    <source>
        <dbReference type="EMBL" id="KAK0061458.1"/>
    </source>
</evidence>
<dbReference type="AlphaFoldDB" id="A0AAD8FF12"/>
<organism evidence="1 2">
    <name type="scientific">Biomphalaria pfeifferi</name>
    <name type="common">Bloodfluke planorb</name>
    <name type="synonym">Freshwater snail</name>
    <dbReference type="NCBI Taxonomy" id="112525"/>
    <lineage>
        <taxon>Eukaryota</taxon>
        <taxon>Metazoa</taxon>
        <taxon>Spiralia</taxon>
        <taxon>Lophotrochozoa</taxon>
        <taxon>Mollusca</taxon>
        <taxon>Gastropoda</taxon>
        <taxon>Heterobranchia</taxon>
        <taxon>Euthyneura</taxon>
        <taxon>Panpulmonata</taxon>
        <taxon>Hygrophila</taxon>
        <taxon>Lymnaeoidea</taxon>
        <taxon>Planorbidae</taxon>
        <taxon>Biomphalaria</taxon>
    </lineage>
</organism>
<comment type="caution">
    <text evidence="1">The sequence shown here is derived from an EMBL/GenBank/DDBJ whole genome shotgun (WGS) entry which is preliminary data.</text>
</comment>
<dbReference type="EMBL" id="JASAOG010000030">
    <property type="protein sequence ID" value="KAK0061458.1"/>
    <property type="molecule type" value="Genomic_DNA"/>
</dbReference>
<reference evidence="1" key="2">
    <citation type="submission" date="2023-04" db="EMBL/GenBank/DDBJ databases">
        <authorList>
            <person name="Bu L."/>
            <person name="Lu L."/>
            <person name="Laidemitt M.R."/>
            <person name="Zhang S.M."/>
            <person name="Mutuku M."/>
            <person name="Mkoji G."/>
            <person name="Steinauer M."/>
            <person name="Loker E.S."/>
        </authorList>
    </citation>
    <scope>NUCLEOTIDE SEQUENCE</scope>
    <source>
        <strain evidence="1">KasaAsao</strain>
        <tissue evidence="1">Whole Snail</tissue>
    </source>
</reference>